<dbReference type="RefSeq" id="WP_024634197.1">
    <property type="nucleotide sequence ID" value="NZ_JABMCB010000169.1"/>
</dbReference>
<dbReference type="GO" id="GO:0032259">
    <property type="term" value="P:methylation"/>
    <property type="evidence" value="ECO:0007669"/>
    <property type="project" value="UniProtKB-KW"/>
</dbReference>
<evidence type="ECO:0000259" key="1">
    <source>
        <dbReference type="Pfam" id="PF13847"/>
    </source>
</evidence>
<dbReference type="InterPro" id="IPR029063">
    <property type="entry name" value="SAM-dependent_MTases_sf"/>
</dbReference>
<sequence>MSNQELVVSNVSNCCSPGPAELDAATQAIKDFYNSVAEGEGNYSEGTDKFSPSGPTERIKEFVLASDKQRILDIGCGMGTTLLSLVESHEDGKQFIGVDFSENMIARAREKSTQFPDGFRKKLGFFVADVQSLPYMDGQFDLIYSECVLNLVPDRIKAIQEITRVLAPGGTFIYTDFVSYAPVPSSIKNDLSLVSGCRAGSIQLSENIAQIEEAGYIDLEVINFTDDKNKRYRELMESSEEYKDEYLQFQQDHAEAHHFLEEKVGYYLIKATKV</sequence>
<name>A0A7Y6EUY2_9BACL</name>
<dbReference type="CDD" id="cd02440">
    <property type="entry name" value="AdoMet_MTases"/>
    <property type="match status" value="1"/>
</dbReference>
<dbReference type="Pfam" id="PF13847">
    <property type="entry name" value="Methyltransf_31"/>
    <property type="match status" value="1"/>
</dbReference>
<dbReference type="NCBIfam" id="NF040539">
    <property type="entry name" value="AST_met_ArsM_2"/>
    <property type="match status" value="1"/>
</dbReference>
<comment type="caution">
    <text evidence="2">The sequence shown here is derived from an EMBL/GenBank/DDBJ whole genome shotgun (WGS) entry which is preliminary data.</text>
</comment>
<organism evidence="2 3">
    <name type="scientific">Paenibacillus xylanilyticus</name>
    <dbReference type="NCBI Taxonomy" id="248903"/>
    <lineage>
        <taxon>Bacteria</taxon>
        <taxon>Bacillati</taxon>
        <taxon>Bacillota</taxon>
        <taxon>Bacilli</taxon>
        <taxon>Bacillales</taxon>
        <taxon>Paenibacillaceae</taxon>
        <taxon>Paenibacillus</taxon>
    </lineage>
</organism>
<protein>
    <submittedName>
        <fullName evidence="2">Methyltransferase domain-containing protein</fullName>
    </submittedName>
</protein>
<dbReference type="Gene3D" id="3.40.50.150">
    <property type="entry name" value="Vaccinia Virus protein VP39"/>
    <property type="match status" value="1"/>
</dbReference>
<dbReference type="PANTHER" id="PTHR43591">
    <property type="entry name" value="METHYLTRANSFERASE"/>
    <property type="match status" value="1"/>
</dbReference>
<evidence type="ECO:0000313" key="2">
    <source>
        <dbReference type="EMBL" id="NUU75248.1"/>
    </source>
</evidence>
<proteinExistence type="predicted"/>
<dbReference type="InterPro" id="IPR025714">
    <property type="entry name" value="Methyltranfer_dom"/>
</dbReference>
<keyword evidence="2" id="KW-0808">Transferase</keyword>
<reference evidence="2 3" key="1">
    <citation type="submission" date="2020-05" db="EMBL/GenBank/DDBJ databases">
        <title>Genome Sequencing of Type Strains.</title>
        <authorList>
            <person name="Lemaire J.F."/>
            <person name="Inderbitzin P."/>
            <person name="Gregorio O.A."/>
            <person name="Collins S.B."/>
            <person name="Wespe N."/>
            <person name="Knight-Connoni V."/>
        </authorList>
    </citation>
    <scope>NUCLEOTIDE SEQUENCE [LARGE SCALE GENOMIC DNA]</scope>
    <source>
        <strain evidence="2 3">LMG 21957</strain>
    </source>
</reference>
<dbReference type="GO" id="GO:0008168">
    <property type="term" value="F:methyltransferase activity"/>
    <property type="evidence" value="ECO:0007669"/>
    <property type="project" value="UniProtKB-KW"/>
</dbReference>
<dbReference type="SUPFAM" id="SSF53335">
    <property type="entry name" value="S-adenosyl-L-methionine-dependent methyltransferases"/>
    <property type="match status" value="1"/>
</dbReference>
<dbReference type="EMBL" id="JABMCB010000169">
    <property type="protein sequence ID" value="NUU75248.1"/>
    <property type="molecule type" value="Genomic_DNA"/>
</dbReference>
<dbReference type="Proteomes" id="UP000526125">
    <property type="component" value="Unassembled WGS sequence"/>
</dbReference>
<feature type="domain" description="Methyltransferase" evidence="1">
    <location>
        <begin position="67"/>
        <end position="215"/>
    </location>
</feature>
<gene>
    <name evidence="2" type="ORF">HP552_08385</name>
</gene>
<keyword evidence="2" id="KW-0489">Methyltransferase</keyword>
<keyword evidence="3" id="KW-1185">Reference proteome</keyword>
<evidence type="ECO:0000313" key="3">
    <source>
        <dbReference type="Proteomes" id="UP000526125"/>
    </source>
</evidence>
<dbReference type="AlphaFoldDB" id="A0A7Y6EUY2"/>
<accession>A0A7Y6EUY2</accession>